<feature type="compositionally biased region" description="Polar residues" evidence="5">
    <location>
        <begin position="589"/>
        <end position="598"/>
    </location>
</feature>
<feature type="compositionally biased region" description="Basic and acidic residues" evidence="5">
    <location>
        <begin position="38"/>
        <end position="47"/>
    </location>
</feature>
<comment type="subcellular location">
    <subcellularLocation>
        <location evidence="1">Nucleus</location>
    </subcellularLocation>
</comment>
<dbReference type="PROSITE" id="PS50090">
    <property type="entry name" value="MYB_LIKE"/>
    <property type="match status" value="1"/>
</dbReference>
<dbReference type="GO" id="GO:0005634">
    <property type="term" value="C:nucleus"/>
    <property type="evidence" value="ECO:0007669"/>
    <property type="project" value="UniProtKB-SubCell"/>
</dbReference>
<feature type="compositionally biased region" description="Low complexity" evidence="5">
    <location>
        <begin position="814"/>
        <end position="834"/>
    </location>
</feature>
<keyword evidence="3" id="KW-0539">Nucleus</keyword>
<dbReference type="PANTHER" id="PTHR46380">
    <property type="entry name" value="CYCLIN-D-BINDING MYB-LIKE TRANSCRIPTION FACTOR 1"/>
    <property type="match status" value="1"/>
</dbReference>
<keyword evidence="2" id="KW-0238">DNA-binding</keyword>
<feature type="compositionally biased region" description="Basic and acidic residues" evidence="5">
    <location>
        <begin position="149"/>
        <end position="161"/>
    </location>
</feature>
<feature type="region of interest" description="Disordered" evidence="5">
    <location>
        <begin position="535"/>
        <end position="568"/>
    </location>
</feature>
<feature type="region of interest" description="Disordered" evidence="5">
    <location>
        <begin position="384"/>
        <end position="450"/>
    </location>
</feature>
<protein>
    <submittedName>
        <fullName evidence="9">Uncharacterized protein</fullName>
    </submittedName>
</protein>
<feature type="region of interest" description="Disordered" evidence="5">
    <location>
        <begin position="1"/>
        <end position="223"/>
    </location>
</feature>
<dbReference type="PANTHER" id="PTHR46380:SF2">
    <property type="entry name" value="CYCLIN-D-BINDING MYB-LIKE TRANSCRIPTION FACTOR 1"/>
    <property type="match status" value="1"/>
</dbReference>
<feature type="region of interest" description="Disordered" evidence="5">
    <location>
        <begin position="671"/>
        <end position="694"/>
    </location>
</feature>
<evidence type="ECO:0000313" key="9">
    <source>
        <dbReference type="EMBL" id="PWN95860.1"/>
    </source>
</evidence>
<dbReference type="InterPro" id="IPR051651">
    <property type="entry name" value="DMTF1_DNA-bind_reg"/>
</dbReference>
<keyword evidence="10" id="KW-1185">Reference proteome</keyword>
<dbReference type="InterPro" id="IPR001005">
    <property type="entry name" value="SANT/Myb"/>
</dbReference>
<feature type="compositionally biased region" description="Polar residues" evidence="5">
    <location>
        <begin position="959"/>
        <end position="974"/>
    </location>
</feature>
<evidence type="ECO:0000259" key="7">
    <source>
        <dbReference type="PROSITE" id="PS51293"/>
    </source>
</evidence>
<dbReference type="AlphaFoldDB" id="A0A316Z246"/>
<feature type="coiled-coil region" evidence="4">
    <location>
        <begin position="336"/>
        <end position="370"/>
    </location>
</feature>
<feature type="domain" description="HTH myb-type" evidence="8">
    <location>
        <begin position="983"/>
        <end position="1030"/>
    </location>
</feature>
<keyword evidence="4" id="KW-0175">Coiled coil</keyword>
<feature type="coiled-coil region" evidence="4">
    <location>
        <begin position="489"/>
        <end position="516"/>
    </location>
</feature>
<feature type="compositionally biased region" description="Pro residues" evidence="5">
    <location>
        <begin position="926"/>
        <end position="938"/>
    </location>
</feature>
<feature type="compositionally biased region" description="Pro residues" evidence="5">
    <location>
        <begin position="898"/>
        <end position="907"/>
    </location>
</feature>
<dbReference type="Proteomes" id="UP000245946">
    <property type="component" value="Unassembled WGS sequence"/>
</dbReference>
<dbReference type="GeneID" id="37272330"/>
<feature type="compositionally biased region" description="Low complexity" evidence="5">
    <location>
        <begin position="69"/>
        <end position="91"/>
    </location>
</feature>
<dbReference type="EMBL" id="KZ819302">
    <property type="protein sequence ID" value="PWN95860.1"/>
    <property type="molecule type" value="Genomic_DNA"/>
</dbReference>
<feature type="domain" description="SANT" evidence="7">
    <location>
        <begin position="983"/>
        <end position="1030"/>
    </location>
</feature>
<feature type="compositionally biased region" description="Basic and acidic residues" evidence="5">
    <location>
        <begin position="605"/>
        <end position="620"/>
    </location>
</feature>
<feature type="domain" description="Myb-like" evidence="6">
    <location>
        <begin position="983"/>
        <end position="1021"/>
    </location>
</feature>
<dbReference type="PROSITE" id="PS51294">
    <property type="entry name" value="HTH_MYB"/>
    <property type="match status" value="1"/>
</dbReference>
<evidence type="ECO:0000313" key="10">
    <source>
        <dbReference type="Proteomes" id="UP000245946"/>
    </source>
</evidence>
<dbReference type="GO" id="GO:0003700">
    <property type="term" value="F:DNA-binding transcription factor activity"/>
    <property type="evidence" value="ECO:0007669"/>
    <property type="project" value="TreeGrafter"/>
</dbReference>
<feature type="compositionally biased region" description="Basic residues" evidence="5">
    <location>
        <begin position="551"/>
        <end position="562"/>
    </location>
</feature>
<dbReference type="OrthoDB" id="2143914at2759"/>
<accession>A0A316Z246</accession>
<dbReference type="InterPro" id="IPR017930">
    <property type="entry name" value="Myb_dom"/>
</dbReference>
<dbReference type="GO" id="GO:0000976">
    <property type="term" value="F:transcription cis-regulatory region binding"/>
    <property type="evidence" value="ECO:0007669"/>
    <property type="project" value="TreeGrafter"/>
</dbReference>
<dbReference type="PROSITE" id="PS51293">
    <property type="entry name" value="SANT"/>
    <property type="match status" value="1"/>
</dbReference>
<gene>
    <name evidence="9" type="ORF">FA09DRAFT_346972</name>
</gene>
<name>A0A316Z246_9BASI</name>
<evidence type="ECO:0000256" key="5">
    <source>
        <dbReference type="SAM" id="MobiDB-lite"/>
    </source>
</evidence>
<dbReference type="RefSeq" id="XP_025596139.1">
    <property type="nucleotide sequence ID" value="XM_025744786.1"/>
</dbReference>
<evidence type="ECO:0000256" key="3">
    <source>
        <dbReference type="ARBA" id="ARBA00023242"/>
    </source>
</evidence>
<feature type="region of interest" description="Disordered" evidence="5">
    <location>
        <begin position="583"/>
        <end position="659"/>
    </location>
</feature>
<dbReference type="Pfam" id="PF00249">
    <property type="entry name" value="Myb_DNA-binding"/>
    <property type="match status" value="1"/>
</dbReference>
<organism evidence="9 10">
    <name type="scientific">Tilletiopsis washingtonensis</name>
    <dbReference type="NCBI Taxonomy" id="58919"/>
    <lineage>
        <taxon>Eukaryota</taxon>
        <taxon>Fungi</taxon>
        <taxon>Dikarya</taxon>
        <taxon>Basidiomycota</taxon>
        <taxon>Ustilaginomycotina</taxon>
        <taxon>Exobasidiomycetes</taxon>
        <taxon>Entylomatales</taxon>
        <taxon>Entylomatales incertae sedis</taxon>
        <taxon>Tilletiopsis</taxon>
    </lineage>
</organism>
<evidence type="ECO:0000259" key="8">
    <source>
        <dbReference type="PROSITE" id="PS51294"/>
    </source>
</evidence>
<proteinExistence type="predicted"/>
<dbReference type="InterPro" id="IPR017884">
    <property type="entry name" value="SANT_dom"/>
</dbReference>
<evidence type="ECO:0000259" key="6">
    <source>
        <dbReference type="PROSITE" id="PS50090"/>
    </source>
</evidence>
<feature type="compositionally biased region" description="Polar residues" evidence="5">
    <location>
        <begin position="803"/>
        <end position="813"/>
    </location>
</feature>
<sequence>MRHAVAPMLGGGSASARPDVAMRAVDEATPRSSSRRGSQHDAKRHDGPSTPPQGAGTLPTPPTSHIDVSASRAPPAGSAAAPAPTNAEAGPSDSEPEHIDGSPSFAVIARRTKRLSGRGAAAHQGLHAVMGSSPPPGEEDTPRRQPAVKTERELTLQENGRRAHASRGRGRTAEARHGVWSAAADMDSDDSRDGGVSDSHSSRSRTPSPMLGASEGHLSSVGALGPSAEEISALLFAEGDEEERPSGLSTNDVDQMAARLDAMSLSTASAAEKELADMARSLVRHAQQQDRHISSLHETLHRVRLRAVSALTSQRTTSHASLTAAQLSAARQAVELEGLRSQARMLGLKLARAEARADEVEHARARSVDEELRWADTMRNHTGAWAQQQAARAQAALGPRTAQKTPASAPIGTTEASPGALAAPFELGEGRSSPAAEPAAATGSNMDAESAPAGLGIRDSGMPAIETQATVQDPIEATLSPLSSIVRERNKLLSDKRHLKSRVREVEAQREVLEKELRALRPLLISGGTKVVSTEAGGAADESGVHSTPGRVKRSTSRRRRGPTMGDAEAEHLLLAARRMREVRRGDGHTSTAGSPQKRSAHAAEQARFEDRHALDDGRPRTPPPGMAPRTPQTPRTPRHVNGPGSVRPTPRSIGRTTGGLLDATMESAGARPFAGPRWAGPHERNESAMSSASFAASTGIDELLHAAQSVFTPGERGPGGSSRPDGTQVSVGPSSAPYFPRMTPSSPLAAHEQLAPQDAFESPKRRRVSSAAFDMDRQRMGLSLSPDKRAGATFGGRRVRTSTEGADPTTSGLSALDLLADQAAASQVPSQSSDRSQHSDGAGGTSDEGMAVEDPRWPARPVNDAYHLGERVRGARFGGPPPFPGPLLQHPPSYGYPAPPPVPGPQPWLASPTGGAPRVLEYAPIPYPPRPVTPPPQVRHMPSEPSYSRDDSGVTPVQEVQSSPAKSKGGNTSPDKRLPYIRWSEEEDRKLRRAISEHGQRWEAVARSVGTRSYHQCRQRALLMRRKTQAASNNAAASQQSDP</sequence>
<dbReference type="STRING" id="58919.A0A316Z246"/>
<evidence type="ECO:0000256" key="1">
    <source>
        <dbReference type="ARBA" id="ARBA00004123"/>
    </source>
</evidence>
<dbReference type="InterPro" id="IPR009057">
    <property type="entry name" value="Homeodomain-like_sf"/>
</dbReference>
<dbReference type="SMART" id="SM00717">
    <property type="entry name" value="SANT"/>
    <property type="match status" value="1"/>
</dbReference>
<dbReference type="Gene3D" id="1.10.10.60">
    <property type="entry name" value="Homeodomain-like"/>
    <property type="match status" value="1"/>
</dbReference>
<feature type="compositionally biased region" description="Low complexity" evidence="5">
    <location>
        <begin position="384"/>
        <end position="396"/>
    </location>
</feature>
<dbReference type="SUPFAM" id="SSF46689">
    <property type="entry name" value="Homeodomain-like"/>
    <property type="match status" value="1"/>
</dbReference>
<dbReference type="CDD" id="cd00167">
    <property type="entry name" value="SANT"/>
    <property type="match status" value="1"/>
</dbReference>
<evidence type="ECO:0000256" key="4">
    <source>
        <dbReference type="SAM" id="Coils"/>
    </source>
</evidence>
<reference evidence="9 10" key="1">
    <citation type="journal article" date="2018" name="Mol. Biol. Evol.">
        <title>Broad Genomic Sampling Reveals a Smut Pathogenic Ancestry of the Fungal Clade Ustilaginomycotina.</title>
        <authorList>
            <person name="Kijpornyongpan T."/>
            <person name="Mondo S.J."/>
            <person name="Barry K."/>
            <person name="Sandor L."/>
            <person name="Lee J."/>
            <person name="Lipzen A."/>
            <person name="Pangilinan J."/>
            <person name="LaButti K."/>
            <person name="Hainaut M."/>
            <person name="Henrissat B."/>
            <person name="Grigoriev I.V."/>
            <person name="Spatafora J.W."/>
            <person name="Aime M.C."/>
        </authorList>
    </citation>
    <scope>NUCLEOTIDE SEQUENCE [LARGE SCALE GENOMIC DNA]</scope>
    <source>
        <strain evidence="9 10">MCA 4186</strain>
    </source>
</reference>
<feature type="region of interest" description="Disordered" evidence="5">
    <location>
        <begin position="706"/>
        <end position="983"/>
    </location>
</feature>
<evidence type="ECO:0000256" key="2">
    <source>
        <dbReference type="ARBA" id="ARBA00023125"/>
    </source>
</evidence>